<protein>
    <submittedName>
        <fullName evidence="2">Uncharacterized protein</fullName>
    </submittedName>
</protein>
<evidence type="ECO:0000313" key="2">
    <source>
        <dbReference type="EMBL" id="QCD81411.1"/>
    </source>
</evidence>
<feature type="compositionally biased region" description="Polar residues" evidence="1">
    <location>
        <begin position="467"/>
        <end position="487"/>
    </location>
</feature>
<dbReference type="AlphaFoldDB" id="A0A4D6L0E6"/>
<feature type="region of interest" description="Disordered" evidence="1">
    <location>
        <begin position="465"/>
        <end position="488"/>
    </location>
</feature>
<dbReference type="EMBL" id="CP039346">
    <property type="protein sequence ID" value="QCD81411.1"/>
    <property type="molecule type" value="Genomic_DNA"/>
</dbReference>
<dbReference type="GO" id="GO:0048564">
    <property type="term" value="P:photosystem I assembly"/>
    <property type="evidence" value="ECO:0007669"/>
    <property type="project" value="InterPro"/>
</dbReference>
<feature type="region of interest" description="Disordered" evidence="1">
    <location>
        <begin position="51"/>
        <end position="78"/>
    </location>
</feature>
<dbReference type="GO" id="GO:0009535">
    <property type="term" value="C:chloroplast thylakoid membrane"/>
    <property type="evidence" value="ECO:0007669"/>
    <property type="project" value="InterPro"/>
</dbReference>
<accession>A0A4D6L0E6</accession>
<evidence type="ECO:0000313" key="3">
    <source>
        <dbReference type="Proteomes" id="UP000501690"/>
    </source>
</evidence>
<sequence>MAWSLTLPPPPSLPTFHHHTTHFLFSHGVSFTTLRHRPILSLVPSVGNKDTDLRVSSLQDQQRDDDDDNEDNEEEPIPQDLQYIAQIKRVLELLKKNRDMLFGEVKLTVMIEDPREVERRRLLGIEYSEGPTREDLVEALEEVNEGNIPKNRAALQMLAEELTSWPNVEDEAPKKKRGKSLYAKATDTGIDPEVAAKKLNLDWDSAAAEIEEINVDDDTEVPPVVGYGALYLVSAFPIIIGYAATDLHRLSLQPPKPKFPSLSLPNSTNSTPSTLMKKKLKQRIIESPCQGGTLMHQHNQLQEMHLRRSRSCGEGRTRAPSDEFDLWWAIPNAVECDNMHQNSFSKTEATRDNLVSCKDVEAYEEEGFKCSALCLFLPGFGKGKPIKMRKEGSVMEGAVISRTVSLEKFECGSWASSALFHEIEGDPMNSSYFDLPLELMKCSASDVHAPVASAFVFEKDFKGLPKTGSSTKSPQHVRFSTSSSTPRLSKAREDFTAFLEAQGA</sequence>
<feature type="compositionally biased region" description="Acidic residues" evidence="1">
    <location>
        <begin position="63"/>
        <end position="77"/>
    </location>
</feature>
<dbReference type="InterPro" id="IPR040340">
    <property type="entry name" value="CEST/Y3IP1"/>
</dbReference>
<dbReference type="PANTHER" id="PTHR33672">
    <property type="entry name" value="YCF3-INTERACTING PROTEIN 1, CHLOROPLASTIC"/>
    <property type="match status" value="1"/>
</dbReference>
<proteinExistence type="predicted"/>
<name>A0A4D6L0E6_VIGUN</name>
<gene>
    <name evidence="2" type="ORF">DEO72_LG2g1736</name>
</gene>
<keyword evidence="3" id="KW-1185">Reference proteome</keyword>
<dbReference type="Proteomes" id="UP000501690">
    <property type="component" value="Linkage Group LG2"/>
</dbReference>
<reference evidence="2 3" key="1">
    <citation type="submission" date="2019-04" db="EMBL/GenBank/DDBJ databases">
        <title>An improved genome assembly and genetic linkage map for asparagus bean, Vigna unguiculata ssp. sesquipedialis.</title>
        <authorList>
            <person name="Xia Q."/>
            <person name="Zhang R."/>
            <person name="Dong Y."/>
        </authorList>
    </citation>
    <scope>NUCLEOTIDE SEQUENCE [LARGE SCALE GENOMIC DNA]</scope>
    <source>
        <tissue evidence="2">Leaf</tissue>
    </source>
</reference>
<evidence type="ECO:0000256" key="1">
    <source>
        <dbReference type="SAM" id="MobiDB-lite"/>
    </source>
</evidence>
<organism evidence="2 3">
    <name type="scientific">Vigna unguiculata</name>
    <name type="common">Cowpea</name>
    <dbReference type="NCBI Taxonomy" id="3917"/>
    <lineage>
        <taxon>Eukaryota</taxon>
        <taxon>Viridiplantae</taxon>
        <taxon>Streptophyta</taxon>
        <taxon>Embryophyta</taxon>
        <taxon>Tracheophyta</taxon>
        <taxon>Spermatophyta</taxon>
        <taxon>Magnoliopsida</taxon>
        <taxon>eudicotyledons</taxon>
        <taxon>Gunneridae</taxon>
        <taxon>Pentapetalae</taxon>
        <taxon>rosids</taxon>
        <taxon>fabids</taxon>
        <taxon>Fabales</taxon>
        <taxon>Fabaceae</taxon>
        <taxon>Papilionoideae</taxon>
        <taxon>50 kb inversion clade</taxon>
        <taxon>NPAAA clade</taxon>
        <taxon>indigoferoid/millettioid clade</taxon>
        <taxon>Phaseoleae</taxon>
        <taxon>Vigna</taxon>
    </lineage>
</organism>
<dbReference type="GO" id="GO:0080183">
    <property type="term" value="P:response to photooxidative stress"/>
    <property type="evidence" value="ECO:0007669"/>
    <property type="project" value="InterPro"/>
</dbReference>
<dbReference type="PANTHER" id="PTHR33672:SF24">
    <property type="entry name" value="OS01G0798600 PROTEIN"/>
    <property type="match status" value="1"/>
</dbReference>